<comment type="catalytic activity">
    <reaction evidence="5">
        <text>tetracosanoate + ATP + CoA = tetracosanoyl-CoA + AMP + diphosphate</text>
        <dbReference type="Rhea" id="RHEA:33639"/>
        <dbReference type="ChEBI" id="CHEBI:30616"/>
        <dbReference type="ChEBI" id="CHEBI:31014"/>
        <dbReference type="ChEBI" id="CHEBI:33019"/>
        <dbReference type="ChEBI" id="CHEBI:57287"/>
        <dbReference type="ChEBI" id="CHEBI:65052"/>
        <dbReference type="ChEBI" id="CHEBI:456215"/>
    </reaction>
    <physiologicalReaction direction="left-to-right" evidence="5">
        <dbReference type="Rhea" id="RHEA:33640"/>
    </physiologicalReaction>
</comment>
<dbReference type="AlphaFoldDB" id="A0A850XK22"/>
<evidence type="ECO:0000313" key="7">
    <source>
        <dbReference type="EMBL" id="NWH83178.1"/>
    </source>
</evidence>
<evidence type="ECO:0000256" key="2">
    <source>
        <dbReference type="ARBA" id="ARBA00022598"/>
    </source>
</evidence>
<evidence type="ECO:0000256" key="4">
    <source>
        <dbReference type="ARBA" id="ARBA00041297"/>
    </source>
</evidence>
<keyword evidence="8" id="KW-1185">Reference proteome</keyword>
<dbReference type="EMBL" id="WAAB01122088">
    <property type="protein sequence ID" value="NWH83178.1"/>
    <property type="molecule type" value="Genomic_DNA"/>
</dbReference>
<proteinExistence type="inferred from homology"/>
<gene>
    <name evidence="7" type="primary">Slc27a2_1</name>
    <name evidence="7" type="ORF">PIACAY_R14537</name>
</gene>
<protein>
    <recommendedName>
        <fullName evidence="4">Long-chain-fatty-acid--CoA ligase</fullName>
    </recommendedName>
</protein>
<feature type="domain" description="AMP-dependent synthetase/ligase" evidence="6">
    <location>
        <begin position="17"/>
        <end position="112"/>
    </location>
</feature>
<evidence type="ECO:0000259" key="6">
    <source>
        <dbReference type="Pfam" id="PF00501"/>
    </source>
</evidence>
<dbReference type="GO" id="GO:0005886">
    <property type="term" value="C:plasma membrane"/>
    <property type="evidence" value="ECO:0007669"/>
    <property type="project" value="TreeGrafter"/>
</dbReference>
<dbReference type="InterPro" id="IPR042099">
    <property type="entry name" value="ANL_N_sf"/>
</dbReference>
<dbReference type="InterPro" id="IPR000873">
    <property type="entry name" value="AMP-dep_synth/lig_dom"/>
</dbReference>
<accession>A0A850XK22</accession>
<reference evidence="7" key="1">
    <citation type="submission" date="2019-09" db="EMBL/GenBank/DDBJ databases">
        <title>Bird 10,000 Genomes (B10K) Project - Family phase.</title>
        <authorList>
            <person name="Zhang G."/>
        </authorList>
    </citation>
    <scope>NUCLEOTIDE SEQUENCE</scope>
    <source>
        <strain evidence="7">B10K-DU-008-47</strain>
        <tissue evidence="7">Mixed tissue sample</tissue>
    </source>
</reference>
<dbReference type="GO" id="GO:0005324">
    <property type="term" value="F:long-chain fatty acid transmembrane transporter activity"/>
    <property type="evidence" value="ECO:0007669"/>
    <property type="project" value="TreeGrafter"/>
</dbReference>
<dbReference type="PANTHER" id="PTHR43107">
    <property type="entry name" value="LONG-CHAIN FATTY ACID TRANSPORT PROTEIN"/>
    <property type="match status" value="1"/>
</dbReference>
<dbReference type="Gene3D" id="3.40.50.12780">
    <property type="entry name" value="N-terminal domain of ligase-like"/>
    <property type="match status" value="1"/>
</dbReference>
<feature type="non-terminal residue" evidence="7">
    <location>
        <position position="1"/>
    </location>
</feature>
<keyword evidence="2" id="KW-0436">Ligase</keyword>
<evidence type="ECO:0000256" key="3">
    <source>
        <dbReference type="ARBA" id="ARBA00036527"/>
    </source>
</evidence>
<evidence type="ECO:0000256" key="5">
    <source>
        <dbReference type="ARBA" id="ARBA00048666"/>
    </source>
</evidence>
<organism evidence="7 8">
    <name type="scientific">Piaya cayana</name>
    <name type="common">Common squirrel cuckoo</name>
    <dbReference type="NCBI Taxonomy" id="33601"/>
    <lineage>
        <taxon>Eukaryota</taxon>
        <taxon>Metazoa</taxon>
        <taxon>Chordata</taxon>
        <taxon>Craniata</taxon>
        <taxon>Vertebrata</taxon>
        <taxon>Euteleostomi</taxon>
        <taxon>Archelosauria</taxon>
        <taxon>Archosauria</taxon>
        <taxon>Dinosauria</taxon>
        <taxon>Saurischia</taxon>
        <taxon>Theropoda</taxon>
        <taxon>Coelurosauria</taxon>
        <taxon>Aves</taxon>
        <taxon>Neognathae</taxon>
        <taxon>Neoaves</taxon>
        <taxon>Otidimorphae</taxon>
        <taxon>Cuculiformes</taxon>
        <taxon>Coccyzidae</taxon>
        <taxon>Piaya</taxon>
    </lineage>
</organism>
<dbReference type="SUPFAM" id="SSF56801">
    <property type="entry name" value="Acetyl-CoA synthetase-like"/>
    <property type="match status" value="1"/>
</dbReference>
<comment type="similarity">
    <text evidence="1">Belongs to the ATP-dependent AMP-binding enzyme family.</text>
</comment>
<comment type="caution">
    <text evidence="7">The sequence shown here is derived from an EMBL/GenBank/DDBJ whole genome shotgun (WGS) entry which is preliminary data.</text>
</comment>
<evidence type="ECO:0000313" key="8">
    <source>
        <dbReference type="Proteomes" id="UP000653271"/>
    </source>
</evidence>
<dbReference type="GO" id="GO:0044539">
    <property type="term" value="P:long-chain fatty acid import into cell"/>
    <property type="evidence" value="ECO:0007669"/>
    <property type="project" value="TreeGrafter"/>
</dbReference>
<dbReference type="GO" id="GO:0008206">
    <property type="term" value="P:bile acid metabolic process"/>
    <property type="evidence" value="ECO:0007669"/>
    <property type="project" value="TreeGrafter"/>
</dbReference>
<sequence length="119" mass="12814">RLLARTPPVTLLDVFGDHARRRPGRPLLLFGREVFSYGDLDRRSNQAARAFWEGLGLRRAQPVAVLLANGPPYVWSWLALAKLGCPPACVNVHARGAALRHALKAAGATVLISEPGEGG</sequence>
<evidence type="ECO:0000256" key="1">
    <source>
        <dbReference type="ARBA" id="ARBA00006432"/>
    </source>
</evidence>
<dbReference type="OrthoDB" id="288590at2759"/>
<dbReference type="Pfam" id="PF00501">
    <property type="entry name" value="AMP-binding"/>
    <property type="match status" value="1"/>
</dbReference>
<comment type="catalytic activity">
    <reaction evidence="3">
        <text>a very long-chain fatty acid + ATP + CoA = a very long-chain fatty acyl-CoA + AMP + diphosphate</text>
        <dbReference type="Rhea" id="RHEA:54536"/>
        <dbReference type="ChEBI" id="CHEBI:30616"/>
        <dbReference type="ChEBI" id="CHEBI:33019"/>
        <dbReference type="ChEBI" id="CHEBI:57287"/>
        <dbReference type="ChEBI" id="CHEBI:58950"/>
        <dbReference type="ChEBI" id="CHEBI:138261"/>
        <dbReference type="ChEBI" id="CHEBI:456215"/>
    </reaction>
    <physiologicalReaction direction="left-to-right" evidence="3">
        <dbReference type="Rhea" id="RHEA:54537"/>
    </physiologicalReaction>
</comment>
<dbReference type="Proteomes" id="UP000653271">
    <property type="component" value="Unassembled WGS sequence"/>
</dbReference>
<dbReference type="GO" id="GO:0004467">
    <property type="term" value="F:long-chain fatty acid-CoA ligase activity"/>
    <property type="evidence" value="ECO:0007669"/>
    <property type="project" value="TreeGrafter"/>
</dbReference>
<name>A0A850XK22_PIACA</name>
<feature type="non-terminal residue" evidence="7">
    <location>
        <position position="119"/>
    </location>
</feature>
<dbReference type="PANTHER" id="PTHR43107:SF4">
    <property type="entry name" value="LONG-CHAIN FATTY ACID TRANSPORT PROTEIN 2"/>
    <property type="match status" value="1"/>
</dbReference>
<dbReference type="GO" id="GO:0005789">
    <property type="term" value="C:endoplasmic reticulum membrane"/>
    <property type="evidence" value="ECO:0007669"/>
    <property type="project" value="TreeGrafter"/>
</dbReference>